<comment type="caution">
    <text evidence="2">The sequence shown here is derived from an EMBL/GenBank/DDBJ whole genome shotgun (WGS) entry which is preliminary data.</text>
</comment>
<feature type="transmembrane region" description="Helical" evidence="1">
    <location>
        <begin position="48"/>
        <end position="67"/>
    </location>
</feature>
<proteinExistence type="predicted"/>
<dbReference type="STRING" id="1844972.A7K91_13670"/>
<dbReference type="EMBL" id="LYPA01000054">
    <property type="protein sequence ID" value="OBR65627.1"/>
    <property type="molecule type" value="Genomic_DNA"/>
</dbReference>
<feature type="transmembrane region" description="Helical" evidence="1">
    <location>
        <begin position="88"/>
        <end position="113"/>
    </location>
</feature>
<gene>
    <name evidence="2" type="ORF">A7K91_13670</name>
</gene>
<evidence type="ECO:0000256" key="1">
    <source>
        <dbReference type="SAM" id="Phobius"/>
    </source>
</evidence>
<accession>A0A1A5YJ44</accession>
<keyword evidence="1" id="KW-0472">Membrane</keyword>
<evidence type="ECO:0000313" key="2">
    <source>
        <dbReference type="EMBL" id="OBR65627.1"/>
    </source>
</evidence>
<keyword evidence="3" id="KW-1185">Reference proteome</keyword>
<dbReference type="CDD" id="cd21807">
    <property type="entry name" value="ABC-2_lan_permease_MutE_EpiE-like"/>
    <property type="match status" value="1"/>
</dbReference>
<protein>
    <recommendedName>
        <fullName evidence="4">Lantibiotic immunity ABC transporter MutE/EpiE family permease subunit</fullName>
    </recommendedName>
</protein>
<keyword evidence="1" id="KW-0812">Transmembrane</keyword>
<sequence>MMIGIIRSELLKMRHTFSLKLVFLAPVITVLIGYVLSPHDFQYSAYNWWYTMLLPIIVAMWSANTVIQEKNTAMQNIVCLPVKSQKLWMGKIAALSVLLLFSNMLLWCIASLVGGITAASLPLMDSFIGCLLLVLTYLWQLPAIAWLAHKSGYLFAVLASSAATIILSAVSATKPWFMLNPFGIPARVVTPFFNMHPNGIPLENGSHLLDTGIVLPAIGISLSLAAALIWGCSKWIGSGGPSHA</sequence>
<organism evidence="2 3">
    <name type="scientific">Paenibacillus oryzae</name>
    <dbReference type="NCBI Taxonomy" id="1844972"/>
    <lineage>
        <taxon>Bacteria</taxon>
        <taxon>Bacillati</taxon>
        <taxon>Bacillota</taxon>
        <taxon>Bacilli</taxon>
        <taxon>Bacillales</taxon>
        <taxon>Paenibacillaceae</taxon>
        <taxon>Paenibacillus</taxon>
    </lineage>
</organism>
<dbReference type="RefSeq" id="WP_068682897.1">
    <property type="nucleotide sequence ID" value="NZ_LYPA01000054.1"/>
</dbReference>
<feature type="transmembrane region" description="Helical" evidence="1">
    <location>
        <begin position="213"/>
        <end position="232"/>
    </location>
</feature>
<evidence type="ECO:0008006" key="4">
    <source>
        <dbReference type="Google" id="ProtNLM"/>
    </source>
</evidence>
<dbReference type="Pfam" id="PF12730">
    <property type="entry name" value="ABC2_membrane_4"/>
    <property type="match status" value="1"/>
</dbReference>
<reference evidence="2 3" key="1">
    <citation type="submission" date="2016-05" db="EMBL/GenBank/DDBJ databases">
        <title>Paenibacillus oryzae. sp. nov., isolated from the rice root.</title>
        <authorList>
            <person name="Zhang J."/>
            <person name="Zhang X."/>
        </authorList>
    </citation>
    <scope>NUCLEOTIDE SEQUENCE [LARGE SCALE GENOMIC DNA]</scope>
    <source>
        <strain evidence="2 3">1DrF-4</strain>
    </source>
</reference>
<dbReference type="AlphaFoldDB" id="A0A1A5YJ44"/>
<dbReference type="InterPro" id="IPR021205">
    <property type="entry name" value="Lanti_perm_SpaE/MutE/EpiE-like"/>
</dbReference>
<evidence type="ECO:0000313" key="3">
    <source>
        <dbReference type="Proteomes" id="UP000092024"/>
    </source>
</evidence>
<dbReference type="OrthoDB" id="9776525at2"/>
<name>A0A1A5YJ44_9BACL</name>
<feature type="transmembrane region" description="Helical" evidence="1">
    <location>
        <begin position="151"/>
        <end position="172"/>
    </location>
</feature>
<keyword evidence="1" id="KW-1133">Transmembrane helix</keyword>
<dbReference type="Proteomes" id="UP000092024">
    <property type="component" value="Unassembled WGS sequence"/>
</dbReference>
<dbReference type="NCBIfam" id="TIGR03732">
    <property type="entry name" value="lanti_perm_MutE"/>
    <property type="match status" value="1"/>
</dbReference>
<feature type="transmembrane region" description="Helical" evidence="1">
    <location>
        <begin position="17"/>
        <end position="36"/>
    </location>
</feature>
<feature type="transmembrane region" description="Helical" evidence="1">
    <location>
        <begin position="119"/>
        <end position="139"/>
    </location>
</feature>